<reference evidence="1 2" key="1">
    <citation type="submission" date="2020-08" db="EMBL/GenBank/DDBJ databases">
        <title>Genome public.</title>
        <authorList>
            <person name="Liu C."/>
            <person name="Sun Q."/>
        </authorList>
    </citation>
    <scope>NUCLEOTIDE SEQUENCE [LARGE SCALE GENOMIC DNA]</scope>
    <source>
        <strain evidence="1 2">BX17</strain>
    </source>
</reference>
<evidence type="ECO:0000313" key="1">
    <source>
        <dbReference type="EMBL" id="MBC5650390.1"/>
    </source>
</evidence>
<keyword evidence="1" id="KW-0418">Kinase</keyword>
<gene>
    <name evidence="1" type="ORF">H8S54_04510</name>
</gene>
<evidence type="ECO:0000313" key="2">
    <source>
        <dbReference type="Proteomes" id="UP000652847"/>
    </source>
</evidence>
<dbReference type="InterPro" id="IPR027417">
    <property type="entry name" value="P-loop_NTPase"/>
</dbReference>
<protein>
    <submittedName>
        <fullName evidence="1">Cytidylate kinase-like family protein</fullName>
    </submittedName>
</protein>
<organism evidence="1 2">
    <name type="scientific">Blautia segnis</name>
    <dbReference type="NCBI Taxonomy" id="2763030"/>
    <lineage>
        <taxon>Bacteria</taxon>
        <taxon>Bacillati</taxon>
        <taxon>Bacillota</taxon>
        <taxon>Clostridia</taxon>
        <taxon>Lachnospirales</taxon>
        <taxon>Lachnospiraceae</taxon>
        <taxon>Blautia</taxon>
    </lineage>
</organism>
<keyword evidence="1" id="KW-0808">Transferase</keyword>
<accession>A0A8I0DQ44</accession>
<dbReference type="GO" id="GO:0016301">
    <property type="term" value="F:kinase activity"/>
    <property type="evidence" value="ECO:0007669"/>
    <property type="project" value="UniProtKB-KW"/>
</dbReference>
<sequence length="143" mass="16463">MSGPFYAMKFPLGVGNTTRHDDIYYEQRKIITNIADRENCIIVGRCADYTLQDHDNILKIYIYAPYEARMRNCVDILKMKPDAAKKMISDVDKARASYHKHYAGYLPGDYEHMDFTINSASLGIDHSAEVIRDIVLKKFGDMM</sequence>
<dbReference type="RefSeq" id="WP_021924564.1">
    <property type="nucleotide sequence ID" value="NZ_JACOOT010000010.1"/>
</dbReference>
<dbReference type="Pfam" id="PF13189">
    <property type="entry name" value="Cytidylate_kin2"/>
    <property type="match status" value="1"/>
</dbReference>
<dbReference type="Proteomes" id="UP000652847">
    <property type="component" value="Unassembled WGS sequence"/>
</dbReference>
<comment type="caution">
    <text evidence="1">The sequence shown here is derived from an EMBL/GenBank/DDBJ whole genome shotgun (WGS) entry which is preliminary data.</text>
</comment>
<name>A0A8I0DQ44_9FIRM</name>
<proteinExistence type="predicted"/>
<dbReference type="EMBL" id="JACOOT010000010">
    <property type="protein sequence ID" value="MBC5650390.1"/>
    <property type="molecule type" value="Genomic_DNA"/>
</dbReference>
<dbReference type="Gene3D" id="3.40.50.300">
    <property type="entry name" value="P-loop containing nucleotide triphosphate hydrolases"/>
    <property type="match status" value="1"/>
</dbReference>
<keyword evidence="2" id="KW-1185">Reference proteome</keyword>
<dbReference type="AlphaFoldDB" id="A0A8I0DQ44"/>